<keyword evidence="2" id="KW-1185">Reference proteome</keyword>
<dbReference type="AlphaFoldDB" id="A0A1M7P674"/>
<organism evidence="1 2">
    <name type="scientific">Flavobacterium xinjiangense</name>
    <dbReference type="NCBI Taxonomy" id="178356"/>
    <lineage>
        <taxon>Bacteria</taxon>
        <taxon>Pseudomonadati</taxon>
        <taxon>Bacteroidota</taxon>
        <taxon>Flavobacteriia</taxon>
        <taxon>Flavobacteriales</taxon>
        <taxon>Flavobacteriaceae</taxon>
        <taxon>Flavobacterium</taxon>
    </lineage>
</organism>
<gene>
    <name evidence="1" type="ORF">SAMN05216269_11429</name>
</gene>
<dbReference type="OrthoDB" id="9765926at2"/>
<protein>
    <recommendedName>
        <fullName evidence="3">LVIVD repeat-containing protein</fullName>
    </recommendedName>
</protein>
<dbReference type="RefSeq" id="WP_073210660.1">
    <property type="nucleotide sequence ID" value="NZ_FRCL01000014.1"/>
</dbReference>
<evidence type="ECO:0000313" key="1">
    <source>
        <dbReference type="EMBL" id="SHN12172.1"/>
    </source>
</evidence>
<reference evidence="2" key="1">
    <citation type="submission" date="2016-11" db="EMBL/GenBank/DDBJ databases">
        <authorList>
            <person name="Varghese N."/>
            <person name="Submissions S."/>
        </authorList>
    </citation>
    <scope>NUCLEOTIDE SEQUENCE [LARGE SCALE GENOMIC DNA]</scope>
    <source>
        <strain evidence="2">CGMCC 1.2749</strain>
    </source>
</reference>
<name>A0A1M7P674_9FLAO</name>
<dbReference type="EMBL" id="FRCL01000014">
    <property type="protein sequence ID" value="SHN12172.1"/>
    <property type="molecule type" value="Genomic_DNA"/>
</dbReference>
<sequence length="261" mass="28551">MTAVNDASGSGYWVITQFTDNFYAFKVTTTGVSSTPVKSTVGPSVPTFGYRRNAIGYLKVSPNGEKLAAAYDQIDTATSPYNNYKGSVYIFDFDALTGAVFNPKLILTEVKAYGVEFSTNSKVLYASFNCSVDNSYLLAQFDLLSIDIPNSKTEIFSGSYGIGALQLAPNKKNYYCTYNLNSLAIINNPDVLGLGCNFDEAGQPLANNTSRLLGLPPFITSFFDAFFDVKKLCFGAATEFTKCNTSDNSSQLGSWRWNFFD</sequence>
<dbReference type="SUPFAM" id="SSF82171">
    <property type="entry name" value="DPP6 N-terminal domain-like"/>
    <property type="match status" value="1"/>
</dbReference>
<dbReference type="Proteomes" id="UP000184092">
    <property type="component" value="Unassembled WGS sequence"/>
</dbReference>
<evidence type="ECO:0000313" key="2">
    <source>
        <dbReference type="Proteomes" id="UP000184092"/>
    </source>
</evidence>
<accession>A0A1M7P674</accession>
<dbReference type="STRING" id="178356.SAMN05216269_11429"/>
<evidence type="ECO:0008006" key="3">
    <source>
        <dbReference type="Google" id="ProtNLM"/>
    </source>
</evidence>
<proteinExistence type="predicted"/>